<dbReference type="Pfam" id="PF01597">
    <property type="entry name" value="GCV_H"/>
    <property type="match status" value="1"/>
</dbReference>
<dbReference type="GO" id="GO:0019464">
    <property type="term" value="P:glycine decarboxylation via glycine cleavage system"/>
    <property type="evidence" value="ECO:0007669"/>
    <property type="project" value="UniProtKB-UniRule"/>
</dbReference>
<protein>
    <recommendedName>
        <fullName evidence="3">Glycine cleavage system H protein</fullName>
    </recommendedName>
</protein>
<dbReference type="GO" id="GO:0009249">
    <property type="term" value="P:protein lipoylation"/>
    <property type="evidence" value="ECO:0007669"/>
    <property type="project" value="TreeGrafter"/>
</dbReference>
<accession>A0A1Y5F142</accession>
<dbReference type="EMBL" id="MAAO01000016">
    <property type="protein sequence ID" value="OUR92837.1"/>
    <property type="molecule type" value="Genomic_DNA"/>
</dbReference>
<dbReference type="InterPro" id="IPR011053">
    <property type="entry name" value="Single_hybrid_motif"/>
</dbReference>
<comment type="function">
    <text evidence="3">The glycine cleavage system catalyzes the degradation of glycine. The H protein shuttles the methylamine group of glycine from the P protein to the T protein.</text>
</comment>
<dbReference type="PANTHER" id="PTHR11715:SF3">
    <property type="entry name" value="GLYCINE CLEAVAGE SYSTEM H PROTEIN-RELATED"/>
    <property type="match status" value="1"/>
</dbReference>
<dbReference type="NCBIfam" id="NF002270">
    <property type="entry name" value="PRK01202.1"/>
    <property type="match status" value="1"/>
</dbReference>
<dbReference type="SUPFAM" id="SSF51230">
    <property type="entry name" value="Single hybrid motif"/>
    <property type="match status" value="1"/>
</dbReference>
<dbReference type="HAMAP" id="MF_00272">
    <property type="entry name" value="GcvH"/>
    <property type="match status" value="1"/>
</dbReference>
<dbReference type="PANTHER" id="PTHR11715">
    <property type="entry name" value="GLYCINE CLEAVAGE SYSTEM H PROTEIN"/>
    <property type="match status" value="1"/>
</dbReference>
<dbReference type="PROSITE" id="PS50968">
    <property type="entry name" value="BIOTINYL_LIPOYL"/>
    <property type="match status" value="1"/>
</dbReference>
<dbReference type="GO" id="GO:0005829">
    <property type="term" value="C:cytosol"/>
    <property type="evidence" value="ECO:0007669"/>
    <property type="project" value="TreeGrafter"/>
</dbReference>
<evidence type="ECO:0000256" key="4">
    <source>
        <dbReference type="PIRSR" id="PIRSR617453-50"/>
    </source>
</evidence>
<evidence type="ECO:0000313" key="7">
    <source>
        <dbReference type="Proteomes" id="UP000196531"/>
    </source>
</evidence>
<evidence type="ECO:0000256" key="2">
    <source>
        <dbReference type="ARBA" id="ARBA00022823"/>
    </source>
</evidence>
<comment type="subunit">
    <text evidence="3">The glycine cleavage system is composed of four proteins: P, T, L and H.</text>
</comment>
<comment type="caution">
    <text evidence="6">The sequence shown here is derived from an EMBL/GenBank/DDBJ whole genome shotgun (WGS) entry which is preliminary data.</text>
</comment>
<comment type="cofactor">
    <cofactor evidence="3">
        <name>(R)-lipoate</name>
        <dbReference type="ChEBI" id="CHEBI:83088"/>
    </cofactor>
    <text evidence="3">Binds 1 lipoyl cofactor covalently.</text>
</comment>
<keyword evidence="2 3" id="KW-0450">Lipoyl</keyword>
<reference evidence="7" key="1">
    <citation type="journal article" date="2017" name="Proc. Natl. Acad. Sci. U.S.A.">
        <title>Simulation of Deepwater Horizon oil plume reveals substrate specialization within a complex community of hydrocarbon-degraders.</title>
        <authorList>
            <person name="Hu P."/>
            <person name="Dubinsky E.A."/>
            <person name="Probst A.J."/>
            <person name="Wang J."/>
            <person name="Sieber C.M.K."/>
            <person name="Tom L.M."/>
            <person name="Gardinali P."/>
            <person name="Banfield J.F."/>
            <person name="Atlas R.M."/>
            <person name="Andersen G.L."/>
        </authorList>
    </citation>
    <scope>NUCLEOTIDE SEQUENCE [LARGE SCALE GENOMIC DNA]</scope>
</reference>
<feature type="modified residue" description="N6-lipoyllysine" evidence="3 4">
    <location>
        <position position="65"/>
    </location>
</feature>
<sequence>MSQNIPQELRYTKDHEWAILEGDVVSIGITDFAQSALGDIVFVELPEVDTELSPEDSFGVVESIKSVSDLYSPIAGTVVEVNSDLEGTPEACNETPYGSWMIKLKVASTDEFNALMSPEAYKELCDNQ</sequence>
<dbReference type="InterPro" id="IPR000089">
    <property type="entry name" value="Biotin_lipoyl"/>
</dbReference>
<evidence type="ECO:0000259" key="5">
    <source>
        <dbReference type="PROSITE" id="PS50968"/>
    </source>
</evidence>
<dbReference type="InterPro" id="IPR017453">
    <property type="entry name" value="GCV_H_sub"/>
</dbReference>
<evidence type="ECO:0000256" key="3">
    <source>
        <dbReference type="HAMAP-Rule" id="MF_00272"/>
    </source>
</evidence>
<dbReference type="Proteomes" id="UP000196531">
    <property type="component" value="Unassembled WGS sequence"/>
</dbReference>
<dbReference type="InterPro" id="IPR002930">
    <property type="entry name" value="GCV_H"/>
</dbReference>
<dbReference type="NCBIfam" id="TIGR00527">
    <property type="entry name" value="gcvH"/>
    <property type="match status" value="1"/>
</dbReference>
<proteinExistence type="inferred from homology"/>
<gene>
    <name evidence="3" type="primary">gcvH</name>
    <name evidence="6" type="ORF">A9Q84_20195</name>
</gene>
<dbReference type="InterPro" id="IPR003016">
    <property type="entry name" value="2-oxoA_DH_lipoyl-BS"/>
</dbReference>
<comment type="similarity">
    <text evidence="1 3">Belongs to the GcvH family.</text>
</comment>
<name>A0A1Y5F142_9BACT</name>
<dbReference type="AlphaFoldDB" id="A0A1Y5F142"/>
<dbReference type="GO" id="GO:0005960">
    <property type="term" value="C:glycine cleavage complex"/>
    <property type="evidence" value="ECO:0007669"/>
    <property type="project" value="InterPro"/>
</dbReference>
<dbReference type="CDD" id="cd06848">
    <property type="entry name" value="GCS_H"/>
    <property type="match status" value="1"/>
</dbReference>
<evidence type="ECO:0000313" key="6">
    <source>
        <dbReference type="EMBL" id="OUR92837.1"/>
    </source>
</evidence>
<evidence type="ECO:0000256" key="1">
    <source>
        <dbReference type="ARBA" id="ARBA00009249"/>
    </source>
</evidence>
<dbReference type="PROSITE" id="PS00189">
    <property type="entry name" value="LIPOYL"/>
    <property type="match status" value="1"/>
</dbReference>
<feature type="domain" description="Lipoyl-binding" evidence="5">
    <location>
        <begin position="24"/>
        <end position="105"/>
    </location>
</feature>
<dbReference type="Gene3D" id="2.40.50.100">
    <property type="match status" value="1"/>
</dbReference>
<organism evidence="6 7">
    <name type="scientific">Halobacteriovorax marinus</name>
    <dbReference type="NCBI Taxonomy" id="97084"/>
    <lineage>
        <taxon>Bacteria</taxon>
        <taxon>Pseudomonadati</taxon>
        <taxon>Bdellovibrionota</taxon>
        <taxon>Bacteriovoracia</taxon>
        <taxon>Bacteriovoracales</taxon>
        <taxon>Halobacteriovoraceae</taxon>
        <taxon>Halobacteriovorax</taxon>
    </lineage>
</organism>
<dbReference type="InterPro" id="IPR033753">
    <property type="entry name" value="GCV_H/Fam206"/>
</dbReference>